<proteinExistence type="predicted"/>
<evidence type="ECO:0000313" key="4">
    <source>
        <dbReference type="Proteomes" id="UP001142462"/>
    </source>
</evidence>
<dbReference type="Pfam" id="PF13845">
    <property type="entry name" value="Septum_form"/>
    <property type="match status" value="1"/>
</dbReference>
<protein>
    <recommendedName>
        <fullName evidence="2">Septum formation-related domain-containing protein</fullName>
    </recommendedName>
</protein>
<dbReference type="AlphaFoldDB" id="A0A9W6H114"/>
<feature type="signal peptide" evidence="1">
    <location>
        <begin position="1"/>
        <end position="30"/>
    </location>
</feature>
<reference evidence="3" key="2">
    <citation type="submission" date="2023-01" db="EMBL/GenBank/DDBJ databases">
        <authorList>
            <person name="Sun Q."/>
            <person name="Evtushenko L."/>
        </authorList>
    </citation>
    <scope>NUCLEOTIDE SEQUENCE</scope>
    <source>
        <strain evidence="3">VKM Ac-1020</strain>
    </source>
</reference>
<dbReference type="InterPro" id="IPR026004">
    <property type="entry name" value="Septum_form"/>
</dbReference>
<dbReference type="Proteomes" id="UP001142462">
    <property type="component" value="Unassembled WGS sequence"/>
</dbReference>
<accession>A0A9W6H114</accession>
<dbReference type="PROSITE" id="PS51257">
    <property type="entry name" value="PROKAR_LIPOPROTEIN"/>
    <property type="match status" value="1"/>
</dbReference>
<sequence>MIRTNPTRRVLVAGAAVALAFSLGGCSSIANLLNGETAARDEETQEVTEGGTVDVFSLEVGDCTGATAEGEVTDIEVVPCDEPHDSEVYHEFEMEDGEWPGEAAVDTAAEEGCTGEAFEAFIGLPYDQSELYVTYLTPLEDTWSDPSVADRLIQCMAYMPGEELTGTLRDSNR</sequence>
<keyword evidence="4" id="KW-1185">Reference proteome</keyword>
<evidence type="ECO:0000259" key="2">
    <source>
        <dbReference type="Pfam" id="PF13845"/>
    </source>
</evidence>
<feature type="chain" id="PRO_5040980967" description="Septum formation-related domain-containing protein" evidence="1">
    <location>
        <begin position="31"/>
        <end position="173"/>
    </location>
</feature>
<dbReference type="RefSeq" id="WP_271171883.1">
    <property type="nucleotide sequence ID" value="NZ_BSEJ01000001.1"/>
</dbReference>
<organism evidence="3 4">
    <name type="scientific">Microbacterium barkeri</name>
    <dbReference type="NCBI Taxonomy" id="33917"/>
    <lineage>
        <taxon>Bacteria</taxon>
        <taxon>Bacillati</taxon>
        <taxon>Actinomycetota</taxon>
        <taxon>Actinomycetes</taxon>
        <taxon>Micrococcales</taxon>
        <taxon>Microbacteriaceae</taxon>
        <taxon>Microbacterium</taxon>
    </lineage>
</organism>
<keyword evidence="1" id="KW-0732">Signal</keyword>
<comment type="caution">
    <text evidence="3">The sequence shown here is derived from an EMBL/GenBank/DDBJ whole genome shotgun (WGS) entry which is preliminary data.</text>
</comment>
<evidence type="ECO:0000313" key="3">
    <source>
        <dbReference type="EMBL" id="GLJ60158.1"/>
    </source>
</evidence>
<name>A0A9W6H114_9MICO</name>
<dbReference type="EMBL" id="BSEJ01000001">
    <property type="protein sequence ID" value="GLJ60158.1"/>
    <property type="molecule type" value="Genomic_DNA"/>
</dbReference>
<feature type="domain" description="Septum formation-related" evidence="2">
    <location>
        <begin position="61"/>
        <end position="162"/>
    </location>
</feature>
<gene>
    <name evidence="3" type="ORF">GCM10017576_02870</name>
</gene>
<evidence type="ECO:0000256" key="1">
    <source>
        <dbReference type="SAM" id="SignalP"/>
    </source>
</evidence>
<reference evidence="3" key="1">
    <citation type="journal article" date="2014" name="Int. J. Syst. Evol. Microbiol.">
        <title>Complete genome sequence of Corynebacterium casei LMG S-19264T (=DSM 44701T), isolated from a smear-ripened cheese.</title>
        <authorList>
            <consortium name="US DOE Joint Genome Institute (JGI-PGF)"/>
            <person name="Walter F."/>
            <person name="Albersmeier A."/>
            <person name="Kalinowski J."/>
            <person name="Ruckert C."/>
        </authorList>
    </citation>
    <scope>NUCLEOTIDE SEQUENCE</scope>
    <source>
        <strain evidence="3">VKM Ac-1020</strain>
    </source>
</reference>